<organism evidence="1 2">
    <name type="scientific">Dactylosporangium salmoneum</name>
    <dbReference type="NCBI Taxonomy" id="53361"/>
    <lineage>
        <taxon>Bacteria</taxon>
        <taxon>Bacillati</taxon>
        <taxon>Actinomycetota</taxon>
        <taxon>Actinomycetes</taxon>
        <taxon>Micromonosporales</taxon>
        <taxon>Micromonosporaceae</taxon>
        <taxon>Dactylosporangium</taxon>
    </lineage>
</organism>
<reference evidence="2" key="1">
    <citation type="journal article" date="2019" name="Int. J. Syst. Evol. Microbiol.">
        <title>The Global Catalogue of Microorganisms (GCM) 10K type strain sequencing project: providing services to taxonomists for standard genome sequencing and annotation.</title>
        <authorList>
            <consortium name="The Broad Institute Genomics Platform"/>
            <consortium name="The Broad Institute Genome Sequencing Center for Infectious Disease"/>
            <person name="Wu L."/>
            <person name="Ma J."/>
        </authorList>
    </citation>
    <scope>NUCLEOTIDE SEQUENCE [LARGE SCALE GENOMIC DNA]</scope>
    <source>
        <strain evidence="2">JCM 3272</strain>
    </source>
</reference>
<sequence length="81" mass="8463">MLMPYNAFATVDPQGDLNAYSLVTVDGLPGALPVPESTEDGDATFWPRIAAALHGAGLTPVLGPHLRRGVNVCFNVAAKES</sequence>
<keyword evidence="2" id="KW-1185">Reference proteome</keyword>
<name>A0ABP5TC40_9ACTN</name>
<comment type="caution">
    <text evidence="1">The sequence shown here is derived from an EMBL/GenBank/DDBJ whole genome shotgun (WGS) entry which is preliminary data.</text>
</comment>
<evidence type="ECO:0000313" key="2">
    <source>
        <dbReference type="Proteomes" id="UP001501444"/>
    </source>
</evidence>
<dbReference type="EMBL" id="BAAARV010000025">
    <property type="protein sequence ID" value="GAA2347515.1"/>
    <property type="molecule type" value="Genomic_DNA"/>
</dbReference>
<dbReference type="Proteomes" id="UP001501444">
    <property type="component" value="Unassembled WGS sequence"/>
</dbReference>
<protein>
    <submittedName>
        <fullName evidence="1">Uncharacterized protein</fullName>
    </submittedName>
</protein>
<proteinExistence type="predicted"/>
<evidence type="ECO:0000313" key="1">
    <source>
        <dbReference type="EMBL" id="GAA2347515.1"/>
    </source>
</evidence>
<gene>
    <name evidence="1" type="ORF">GCM10010170_035210</name>
</gene>
<accession>A0ABP5TC40</accession>